<dbReference type="Proteomes" id="UP000324726">
    <property type="component" value="Unassembled WGS sequence"/>
</dbReference>
<keyword evidence="4 6" id="KW-0472">Membrane</keyword>
<dbReference type="EMBL" id="VSZI01000001">
    <property type="protein sequence ID" value="TYR20113.1"/>
    <property type="molecule type" value="Genomic_DNA"/>
</dbReference>
<reference evidence="8 9" key="1">
    <citation type="submission" date="2019-08" db="EMBL/GenBank/DDBJ databases">
        <title>Draft genome of C. urealyticum strain VH4248.</title>
        <authorList>
            <person name="Navas J."/>
        </authorList>
    </citation>
    <scope>NUCLEOTIDE SEQUENCE [LARGE SCALE GENOMIC DNA]</scope>
    <source>
        <strain evidence="8 9">VH4248</strain>
    </source>
</reference>
<evidence type="ECO:0000256" key="6">
    <source>
        <dbReference type="SAM" id="Phobius"/>
    </source>
</evidence>
<evidence type="ECO:0000256" key="3">
    <source>
        <dbReference type="ARBA" id="ARBA00022989"/>
    </source>
</evidence>
<gene>
    <name evidence="8" type="ORF">FYJ87_03795</name>
</gene>
<dbReference type="InterPro" id="IPR051784">
    <property type="entry name" value="Nod_factor_ABC_transporter"/>
</dbReference>
<feature type="transmembrane region" description="Helical" evidence="6">
    <location>
        <begin position="156"/>
        <end position="181"/>
    </location>
</feature>
<accession>A0A5D4FVR4</accession>
<evidence type="ECO:0000313" key="9">
    <source>
        <dbReference type="Proteomes" id="UP000324726"/>
    </source>
</evidence>
<dbReference type="InterPro" id="IPR013525">
    <property type="entry name" value="ABC2_TM"/>
</dbReference>
<dbReference type="RefSeq" id="WP_148811808.1">
    <property type="nucleotide sequence ID" value="NZ_VSZI01000001.1"/>
</dbReference>
<dbReference type="PANTHER" id="PTHR43229:SF2">
    <property type="entry name" value="NODULATION PROTEIN J"/>
    <property type="match status" value="1"/>
</dbReference>
<dbReference type="Pfam" id="PF12698">
    <property type="entry name" value="ABC2_membrane_3"/>
    <property type="match status" value="1"/>
</dbReference>
<comment type="caution">
    <text evidence="8">The sequence shown here is derived from an EMBL/GenBank/DDBJ whole genome shotgun (WGS) entry which is preliminary data.</text>
</comment>
<feature type="region of interest" description="Disordered" evidence="5">
    <location>
        <begin position="1"/>
        <end position="30"/>
    </location>
</feature>
<keyword evidence="2 6" id="KW-0812">Transmembrane</keyword>
<evidence type="ECO:0000259" key="7">
    <source>
        <dbReference type="Pfam" id="PF12698"/>
    </source>
</evidence>
<feature type="transmembrane region" description="Helical" evidence="6">
    <location>
        <begin position="84"/>
        <end position="103"/>
    </location>
</feature>
<feature type="compositionally biased region" description="Polar residues" evidence="5">
    <location>
        <begin position="1"/>
        <end position="18"/>
    </location>
</feature>
<dbReference type="AlphaFoldDB" id="A0A5D4FVR4"/>
<evidence type="ECO:0000313" key="8">
    <source>
        <dbReference type="EMBL" id="TYR20113.1"/>
    </source>
</evidence>
<organism evidence="8 9">
    <name type="scientific">Corynebacterium urealyticum</name>
    <dbReference type="NCBI Taxonomy" id="43771"/>
    <lineage>
        <taxon>Bacteria</taxon>
        <taxon>Bacillati</taxon>
        <taxon>Actinomycetota</taxon>
        <taxon>Actinomycetes</taxon>
        <taxon>Mycobacteriales</taxon>
        <taxon>Corynebacteriaceae</taxon>
        <taxon>Corynebacterium</taxon>
    </lineage>
</organism>
<feature type="transmembrane region" description="Helical" evidence="6">
    <location>
        <begin position="115"/>
        <end position="135"/>
    </location>
</feature>
<dbReference type="PANTHER" id="PTHR43229">
    <property type="entry name" value="NODULATION PROTEIN J"/>
    <property type="match status" value="1"/>
</dbReference>
<comment type="subcellular location">
    <subcellularLocation>
        <location evidence="1">Membrane</location>
        <topology evidence="1">Multi-pass membrane protein</topology>
    </subcellularLocation>
</comment>
<keyword evidence="3 6" id="KW-1133">Transmembrane helix</keyword>
<feature type="domain" description="ABC-2 type transporter transmembrane" evidence="7">
    <location>
        <begin position="114"/>
        <end position="287"/>
    </location>
</feature>
<dbReference type="GO" id="GO:0140359">
    <property type="term" value="F:ABC-type transporter activity"/>
    <property type="evidence" value="ECO:0007669"/>
    <property type="project" value="InterPro"/>
</dbReference>
<sequence length="302" mass="30851">MTSANNRGMQNSHPAGTPSGQGAGTPVGPVVETGAVMEDAPATGGRFPVGTFEPAPKQASFVRMLLAQTKIESLLFLRHGEQQLLSLIIPVGLLLGLALVPVVPLDDPVARAFPMVLAVAIMGAGFTGQAIAVAFDRRYGALKRIGAAGVPTSALIAGKIAAVLIVVAIQVLILTVVALLLGWSPPGLGLVIAVIFLILGVGCFTSLGLLLGGTLSSEMVLALANTIWFVLLGAVGYSTVASDLGPQVQTLLQLIPSVALAAGLEESFAGGVDWFAIVVLAVWTIVGAVAARKLFSFTIKGD</sequence>
<feature type="transmembrane region" description="Helical" evidence="6">
    <location>
        <begin position="187"/>
        <end position="212"/>
    </location>
</feature>
<proteinExistence type="predicted"/>
<evidence type="ECO:0000256" key="4">
    <source>
        <dbReference type="ARBA" id="ARBA00023136"/>
    </source>
</evidence>
<dbReference type="GO" id="GO:0016020">
    <property type="term" value="C:membrane"/>
    <property type="evidence" value="ECO:0007669"/>
    <property type="project" value="UniProtKB-SubCell"/>
</dbReference>
<evidence type="ECO:0000256" key="1">
    <source>
        <dbReference type="ARBA" id="ARBA00004141"/>
    </source>
</evidence>
<name>A0A5D4FVR4_9CORY</name>
<feature type="transmembrane region" description="Helical" evidence="6">
    <location>
        <begin position="219"/>
        <end position="240"/>
    </location>
</feature>
<evidence type="ECO:0000256" key="2">
    <source>
        <dbReference type="ARBA" id="ARBA00022692"/>
    </source>
</evidence>
<protein>
    <submittedName>
        <fullName evidence="8">Multidrug ABC transporter permease</fullName>
    </submittedName>
</protein>
<evidence type="ECO:0000256" key="5">
    <source>
        <dbReference type="SAM" id="MobiDB-lite"/>
    </source>
</evidence>
<feature type="transmembrane region" description="Helical" evidence="6">
    <location>
        <begin position="274"/>
        <end position="295"/>
    </location>
</feature>